<feature type="region of interest" description="Disordered" evidence="1">
    <location>
        <begin position="1"/>
        <end position="33"/>
    </location>
</feature>
<gene>
    <name evidence="2" type="ORF">Xmlh_17155</name>
</gene>
<evidence type="ECO:0000313" key="3">
    <source>
        <dbReference type="Proteomes" id="UP000190559"/>
    </source>
</evidence>
<evidence type="ECO:0000313" key="2">
    <source>
        <dbReference type="EMBL" id="OOW67447.1"/>
    </source>
</evidence>
<proteinExistence type="predicted"/>
<dbReference type="AlphaFoldDB" id="A0A1T1NVL6"/>
<protein>
    <submittedName>
        <fullName evidence="2">Uncharacterized protein</fullName>
    </submittedName>
</protein>
<dbReference type="EMBL" id="LOJW01000040">
    <property type="protein sequence ID" value="OOW67447.1"/>
    <property type="molecule type" value="Genomic_DNA"/>
</dbReference>
<reference evidence="2 3" key="1">
    <citation type="submission" date="2015-12" db="EMBL/GenBank/DDBJ databases">
        <authorList>
            <person name="Shamseldin A."/>
            <person name="Moawad H."/>
            <person name="Abd El-Rahim W.M."/>
            <person name="Sadowsky M.J."/>
        </authorList>
    </citation>
    <scope>NUCLEOTIDE SEQUENCE [LARGE SCALE GENOMIC DNA]</scope>
    <source>
        <strain evidence="2 3">LMG9050</strain>
    </source>
</reference>
<name>A0A1T1NVL6_9XANT</name>
<dbReference type="Proteomes" id="UP000190559">
    <property type="component" value="Unassembled WGS sequence"/>
</dbReference>
<sequence length="33" mass="3665">MRVGRHATTRSRAASPDVAGPPAANRRFPLYRE</sequence>
<organism evidence="2 3">
    <name type="scientific">Xanthomonas axonopodis pv. melhusii</name>
    <dbReference type="NCBI Taxonomy" id="487834"/>
    <lineage>
        <taxon>Bacteria</taxon>
        <taxon>Pseudomonadati</taxon>
        <taxon>Pseudomonadota</taxon>
        <taxon>Gammaproteobacteria</taxon>
        <taxon>Lysobacterales</taxon>
        <taxon>Lysobacteraceae</taxon>
        <taxon>Xanthomonas</taxon>
    </lineage>
</organism>
<comment type="caution">
    <text evidence="2">The sequence shown here is derived from an EMBL/GenBank/DDBJ whole genome shotgun (WGS) entry which is preliminary data.</text>
</comment>
<accession>A0A1T1NVL6</accession>
<evidence type="ECO:0000256" key="1">
    <source>
        <dbReference type="SAM" id="MobiDB-lite"/>
    </source>
</evidence>